<accession>A0A9D7SSB8</accession>
<dbReference type="AlphaFoldDB" id="A0A9D7SSB8"/>
<evidence type="ECO:0000313" key="3">
    <source>
        <dbReference type="Proteomes" id="UP000808337"/>
    </source>
</evidence>
<feature type="transmembrane region" description="Helical" evidence="1">
    <location>
        <begin position="396"/>
        <end position="417"/>
    </location>
</feature>
<feature type="transmembrane region" description="Helical" evidence="1">
    <location>
        <begin position="99"/>
        <end position="121"/>
    </location>
</feature>
<reference evidence="2 3" key="1">
    <citation type="submission" date="2020-10" db="EMBL/GenBank/DDBJ databases">
        <title>Connecting structure to function with the recovery of over 1000 high-quality activated sludge metagenome-assembled genomes encoding full-length rRNA genes using long-read sequencing.</title>
        <authorList>
            <person name="Singleton C.M."/>
            <person name="Petriglieri F."/>
            <person name="Kristensen J.M."/>
            <person name="Kirkegaard R.H."/>
            <person name="Michaelsen T.Y."/>
            <person name="Andersen M.H."/>
            <person name="Karst S.M."/>
            <person name="Dueholm M.S."/>
            <person name="Nielsen P.H."/>
            <person name="Albertsen M."/>
        </authorList>
    </citation>
    <scope>NUCLEOTIDE SEQUENCE [LARGE SCALE GENOMIC DNA]</scope>
    <source>
        <strain evidence="2">Ribe_18-Q3-R11-54_MAXAC.273</strain>
    </source>
</reference>
<sequence>MDSNTMYFAMLIFKIIAILVIFYFAARIIIKFSKDPLITLMHKLLAFLLTSIFFEAGLSALISLVRTFITGQFFTSLISGGGNSMTGNMKSKGLDPNLMWYNAILFMILFMIFSYAIKFIFNYQYESTTEPNATKVKSNAIQNLIVVFIFVLSIYFSISAIIAVPIFNFEPNYELNLADQLRGEIDTLAANDTLIKSDYLQFISGDAAQRNAHVDSVLEDTRVYEDNILEVNSIFRDIETLKNRAVNRMRITDLSDITPKLKLKDKSQLMTWYLTNRTNLLNYLYAQQAFIHTFTNQLQYQNNLDQASIRSLLQTEFALTKPSITDLKERPSLGSDLGVFTFFTGWLLMSESYSLVIIIGLIGFGLLGAGGSTFIREQTIKTNQSLLIEDLPGVMIKGFTAAIVVFLGVQGGLAVLTNTETDVNAYALFFVTFVAAVFSEDAWSWAKGKFGSTFPGEKNGSGGGAPVT</sequence>
<keyword evidence="1" id="KW-1133">Transmembrane helix</keyword>
<dbReference type="EMBL" id="JADKGY010000001">
    <property type="protein sequence ID" value="MBK9980870.1"/>
    <property type="molecule type" value="Genomic_DNA"/>
</dbReference>
<feature type="transmembrane region" description="Helical" evidence="1">
    <location>
        <begin position="141"/>
        <end position="167"/>
    </location>
</feature>
<feature type="transmembrane region" description="Helical" evidence="1">
    <location>
        <begin position="6"/>
        <end position="25"/>
    </location>
</feature>
<proteinExistence type="predicted"/>
<evidence type="ECO:0000313" key="2">
    <source>
        <dbReference type="EMBL" id="MBK9980870.1"/>
    </source>
</evidence>
<keyword evidence="1" id="KW-0472">Membrane</keyword>
<name>A0A9D7SSB8_9BACT</name>
<feature type="transmembrane region" description="Helical" evidence="1">
    <location>
        <begin position="355"/>
        <end position="375"/>
    </location>
</feature>
<evidence type="ECO:0000256" key="1">
    <source>
        <dbReference type="SAM" id="Phobius"/>
    </source>
</evidence>
<gene>
    <name evidence="2" type="ORF">IPP15_00355</name>
</gene>
<organism evidence="2 3">
    <name type="scientific">Candidatus Opimibacter skivensis</name>
    <dbReference type="NCBI Taxonomy" id="2982028"/>
    <lineage>
        <taxon>Bacteria</taxon>
        <taxon>Pseudomonadati</taxon>
        <taxon>Bacteroidota</taxon>
        <taxon>Saprospiria</taxon>
        <taxon>Saprospirales</taxon>
        <taxon>Saprospiraceae</taxon>
        <taxon>Candidatus Opimibacter</taxon>
    </lineage>
</organism>
<feature type="transmembrane region" description="Helical" evidence="1">
    <location>
        <begin position="423"/>
        <end position="439"/>
    </location>
</feature>
<protein>
    <submittedName>
        <fullName evidence="2">Uncharacterized protein</fullName>
    </submittedName>
</protein>
<comment type="caution">
    <text evidence="2">The sequence shown here is derived from an EMBL/GenBank/DDBJ whole genome shotgun (WGS) entry which is preliminary data.</text>
</comment>
<keyword evidence="1" id="KW-0812">Transmembrane</keyword>
<dbReference type="Proteomes" id="UP000808337">
    <property type="component" value="Unassembled WGS sequence"/>
</dbReference>